<dbReference type="Proteomes" id="UP000203229">
    <property type="component" value="Chromosome"/>
</dbReference>
<feature type="domain" description="NADP-dependent oxidoreductase" evidence="7">
    <location>
        <begin position="15"/>
        <end position="260"/>
    </location>
</feature>
<dbReference type="OrthoDB" id="9804790at2"/>
<dbReference type="AlphaFoldDB" id="A0A222EPG6"/>
<dbReference type="PROSITE" id="PS00798">
    <property type="entry name" value="ALDOKETO_REDUCTASE_1"/>
    <property type="match status" value="1"/>
</dbReference>
<protein>
    <submittedName>
        <fullName evidence="8">Aldo/keto reductase</fullName>
    </submittedName>
</protein>
<keyword evidence="2" id="KW-0521">NADP</keyword>
<proteinExistence type="inferred from homology"/>
<dbReference type="RefSeq" id="WP_094049094.1">
    <property type="nucleotide sequence ID" value="NZ_CP022535.1"/>
</dbReference>
<feature type="binding site" evidence="5">
    <location>
        <position position="107"/>
    </location>
    <ligand>
        <name>substrate</name>
    </ligand>
</feature>
<evidence type="ECO:0000256" key="3">
    <source>
        <dbReference type="ARBA" id="ARBA00023002"/>
    </source>
</evidence>
<keyword evidence="3" id="KW-0560">Oxidoreductase</keyword>
<dbReference type="PANTHER" id="PTHR43827">
    <property type="entry name" value="2,5-DIKETO-D-GLUCONIC ACID REDUCTASE"/>
    <property type="match status" value="1"/>
</dbReference>
<dbReference type="FunFam" id="3.20.20.100:FF:000015">
    <property type="entry name" value="Oxidoreductase, aldo/keto reductase family"/>
    <property type="match status" value="1"/>
</dbReference>
<comment type="similarity">
    <text evidence="1">Belongs to the aldo/keto reductase family.</text>
</comment>
<dbReference type="Gene3D" id="3.20.20.100">
    <property type="entry name" value="NADP-dependent oxidoreductase domain"/>
    <property type="match status" value="1"/>
</dbReference>
<reference evidence="8 9" key="1">
    <citation type="submission" date="2017-07" db="EMBL/GenBank/DDBJ databases">
        <title>Complete genome sequence of Spiroplasma corruscae EC-1 (DSM 19793).</title>
        <authorList>
            <person name="Tsai Y.-M."/>
            <person name="Lo W.-S."/>
            <person name="Kuo C.-H."/>
        </authorList>
    </citation>
    <scope>NUCLEOTIDE SEQUENCE [LARGE SCALE GENOMIC DNA]</scope>
    <source>
        <strain evidence="8 9">EC-1</strain>
    </source>
</reference>
<organism evidence="8 9">
    <name type="scientific">Spiroplasma corruscae</name>
    <dbReference type="NCBI Taxonomy" id="216934"/>
    <lineage>
        <taxon>Bacteria</taxon>
        <taxon>Bacillati</taxon>
        <taxon>Mycoplasmatota</taxon>
        <taxon>Mollicutes</taxon>
        <taxon>Entomoplasmatales</taxon>
        <taxon>Spiroplasmataceae</taxon>
        <taxon>Spiroplasma</taxon>
    </lineage>
</organism>
<dbReference type="SUPFAM" id="SSF51430">
    <property type="entry name" value="NAD(P)-linked oxidoreductase"/>
    <property type="match status" value="1"/>
</dbReference>
<dbReference type="InterPro" id="IPR036812">
    <property type="entry name" value="NAD(P)_OxRdtase_dom_sf"/>
</dbReference>
<dbReference type="InterPro" id="IPR023210">
    <property type="entry name" value="NADP_OxRdtase_dom"/>
</dbReference>
<evidence type="ECO:0000256" key="5">
    <source>
        <dbReference type="PIRSR" id="PIRSR000097-2"/>
    </source>
</evidence>
<dbReference type="PIRSF" id="PIRSF000097">
    <property type="entry name" value="AKR"/>
    <property type="match status" value="1"/>
</dbReference>
<keyword evidence="9" id="KW-1185">Reference proteome</keyword>
<dbReference type="PANTHER" id="PTHR43827:SF3">
    <property type="entry name" value="NADP-DEPENDENT OXIDOREDUCTASE DOMAIN-CONTAINING PROTEIN"/>
    <property type="match status" value="1"/>
</dbReference>
<dbReference type="KEGG" id="scou:SCORR_v1c06280"/>
<evidence type="ECO:0000256" key="6">
    <source>
        <dbReference type="PIRSR" id="PIRSR000097-3"/>
    </source>
</evidence>
<dbReference type="PROSITE" id="PS00062">
    <property type="entry name" value="ALDOKETO_REDUCTASE_2"/>
    <property type="match status" value="1"/>
</dbReference>
<evidence type="ECO:0000256" key="4">
    <source>
        <dbReference type="PIRSR" id="PIRSR000097-1"/>
    </source>
</evidence>
<dbReference type="PRINTS" id="PR00069">
    <property type="entry name" value="ALDKETRDTASE"/>
</dbReference>
<evidence type="ECO:0000256" key="2">
    <source>
        <dbReference type="ARBA" id="ARBA00022857"/>
    </source>
</evidence>
<feature type="active site" description="Proton donor" evidence="4">
    <location>
        <position position="49"/>
    </location>
</feature>
<dbReference type="EMBL" id="CP022535">
    <property type="protein sequence ID" value="ASP28400.1"/>
    <property type="molecule type" value="Genomic_DNA"/>
</dbReference>
<gene>
    <name evidence="8" type="ORF">SCORR_v1c06280</name>
</gene>
<accession>A0A222EPG6</accession>
<name>A0A222EPG6_9MOLU</name>
<dbReference type="GO" id="GO:0016616">
    <property type="term" value="F:oxidoreductase activity, acting on the CH-OH group of donors, NAD or NADP as acceptor"/>
    <property type="evidence" value="ECO:0007669"/>
    <property type="project" value="UniProtKB-ARBA"/>
</dbReference>
<evidence type="ECO:0000256" key="1">
    <source>
        <dbReference type="ARBA" id="ARBA00007905"/>
    </source>
</evidence>
<evidence type="ECO:0000313" key="8">
    <source>
        <dbReference type="EMBL" id="ASP28400.1"/>
    </source>
</evidence>
<evidence type="ECO:0000259" key="7">
    <source>
        <dbReference type="Pfam" id="PF00248"/>
    </source>
</evidence>
<dbReference type="InterPro" id="IPR020471">
    <property type="entry name" value="AKR"/>
</dbReference>
<sequence>MKKIKLNDGNEMPLISFGTYQITDLELCEKAVLNALEVGYRAIDTAQSYFNEEAIGNALEKTNVAREEIFLTTKIWVTNYSSNKTTESFYNSLKKLKTNYVDLVLVHQPFGYYREALSALLKLKELGYIKSIGISNFYDDKLADLCLFNDSDFIPAINQIEINPFFQREKTIENNMKYGVKPMAWAPFAEGKNDIFNNLILKEIANKHNKSVAQVVLRWLYEKDIPFITKSINIERMKENISIFDFSLSNEDKEQIKSLDKGVSQFFNHNDINGVEMLFELVKKRGEIK</sequence>
<dbReference type="Pfam" id="PF00248">
    <property type="entry name" value="Aldo_ket_red"/>
    <property type="match status" value="1"/>
</dbReference>
<feature type="site" description="Lowers pKa of active site Tyr" evidence="6">
    <location>
        <position position="74"/>
    </location>
</feature>
<evidence type="ECO:0000313" key="9">
    <source>
        <dbReference type="Proteomes" id="UP000203229"/>
    </source>
</evidence>
<dbReference type="InterPro" id="IPR018170">
    <property type="entry name" value="Aldo/ket_reductase_CS"/>
</dbReference>